<comment type="caution">
    <text evidence="2">The sequence shown here is derived from an EMBL/GenBank/DDBJ whole genome shotgun (WGS) entry which is preliminary data.</text>
</comment>
<feature type="compositionally biased region" description="Low complexity" evidence="1">
    <location>
        <begin position="534"/>
        <end position="545"/>
    </location>
</feature>
<feature type="region of interest" description="Disordered" evidence="1">
    <location>
        <begin position="679"/>
        <end position="863"/>
    </location>
</feature>
<accession>A0ABQ8LEP7</accession>
<name>A0ABQ8LEP7_LABRO</name>
<dbReference type="InterPro" id="IPR028004">
    <property type="entry name" value="DUF4643"/>
</dbReference>
<proteinExistence type="predicted"/>
<feature type="region of interest" description="Disordered" evidence="1">
    <location>
        <begin position="240"/>
        <end position="260"/>
    </location>
</feature>
<sequence length="1030" mass="112974">MGEGGHLVISKGTLSEVSSTVFCYSHLLGAEDLMDVNIGNAAQAGLLSQQYPPPLLPKPGKENVRLQKLLKKTAKKKAAAQASQPSVPFRSSLSPVNEASPDLEHSDHSTPPKTPETPFYVGTVHQRFSVRPLYQHVSSPYPHHRGFTYGKTARFSPQPYTASQNLSTAFPYTASPVPGLATAPVTILQTSQRVEVSSNLTTHVTSKSLSPQPIVLHVSRTAKPLFEVPQITNYTAKTVGVRTPHASPTRSKTPTAELLRGPTPTFEVRRIVTPTSEIRRDRTPTREIRRVTTPTFEVKRITPTSEIKKSLTPTSEVKKETIPSPEMKSVSTPTSETKQNVTPTPETKRGTTPTLEAKEATTPTRVKTPTYDFTSTKTPTGRPKTPSDRVSRVKVHVIEISRPNPLLFAVSPVHMEGRRSKTPTSILTGPQDEMHKISNQVNTTHSEILQNGEIDVKSTEALEEKLDKATENLSKLESSKPETQTQEILKPKANEQPKAETPTTPKIEPAQPGLSSAGYQKPLSKVPPFAGQRPKTPTGPKSKPTYYGLTPAEYVAHGGIKSYTPSFSISTTTAQPSGEATHLPKQEPVVPQPDETVTMTNDKSEVKPKEQVEVQPPQASVVKVETAVVAPPPEVPKAASEPEANSVRDIPKPTVTELKAKIPDVKIPTIVVSVADTPPSEAKAEPISTVTPRVRTPTYGSPRLSQMTPTPPAVKVTPKPESKAVPLSDQDVGKPTLPKVSKGKDNAETTKVPKKPTEAKMSLLERIKKQKLEAASSEKPPEKGEVKDVVKPLAKPKEDQKDLETKVAEPEKVDRVETKASPQQEIKPVVEKKEEGEEGSSLTAEPLLKMMQKPKGMKSKLSGWSRLKKHMVVEAEEPKFPEEEPASNKDVPVSTDQNEGEMQNKSEAEAKPSESQDSRDSPRAAKMWDAVLFQMFSTKENIMQQIEANKTEEQKKMEAEQKTPKEIPTFAHRLPVLLYSPRFDARRLKEAASRPATKIATVFEMGLIGRKKKEEETKDFNRTARGFTVP</sequence>
<feature type="compositionally biased region" description="Basic and acidic residues" evidence="1">
    <location>
        <begin position="489"/>
        <end position="498"/>
    </location>
</feature>
<reference evidence="2 3" key="1">
    <citation type="submission" date="2022-01" db="EMBL/GenBank/DDBJ databases">
        <title>A high-quality chromosome-level genome assembly of rohu carp, Labeo rohita.</title>
        <authorList>
            <person name="Arick M.A. II"/>
            <person name="Hsu C.-Y."/>
            <person name="Magbanua Z."/>
            <person name="Pechanova O."/>
            <person name="Grover C."/>
            <person name="Miller E."/>
            <person name="Thrash A."/>
            <person name="Ezzel L."/>
            <person name="Alam S."/>
            <person name="Benzie J."/>
            <person name="Hamilton M."/>
            <person name="Karsi A."/>
            <person name="Lawrence M.L."/>
            <person name="Peterson D.G."/>
        </authorList>
    </citation>
    <scope>NUCLEOTIDE SEQUENCE [LARGE SCALE GENOMIC DNA]</scope>
    <source>
        <strain evidence="3">BAU-BD-2019</strain>
        <tissue evidence="2">Blood</tissue>
    </source>
</reference>
<dbReference type="PANTHER" id="PTHR38004:SF1">
    <property type="entry name" value="PROLINE-RICH PROTEIN 33"/>
    <property type="match status" value="1"/>
</dbReference>
<feature type="region of interest" description="Disordered" evidence="1">
    <location>
        <begin position="309"/>
        <end position="390"/>
    </location>
</feature>
<dbReference type="Proteomes" id="UP000830375">
    <property type="component" value="Unassembled WGS sequence"/>
</dbReference>
<feature type="region of interest" description="Disordered" evidence="1">
    <location>
        <begin position="633"/>
        <end position="652"/>
    </location>
</feature>
<feature type="compositionally biased region" description="Polar residues" evidence="1">
    <location>
        <begin position="361"/>
        <end position="379"/>
    </location>
</feature>
<gene>
    <name evidence="2" type="ORF">H4Q32_018238</name>
</gene>
<feature type="compositionally biased region" description="Basic and acidic residues" evidence="1">
    <location>
        <begin position="602"/>
        <end position="612"/>
    </location>
</feature>
<feature type="compositionally biased region" description="Polar residues" evidence="1">
    <location>
        <begin position="83"/>
        <end position="97"/>
    </location>
</feature>
<feature type="compositionally biased region" description="Polar residues" evidence="1">
    <location>
        <begin position="329"/>
        <end position="354"/>
    </location>
</feature>
<feature type="region of interest" description="Disordered" evidence="1">
    <location>
        <begin position="71"/>
        <end position="116"/>
    </location>
</feature>
<feature type="compositionally biased region" description="Polar residues" evidence="1">
    <location>
        <begin position="471"/>
        <end position="487"/>
    </location>
</feature>
<feature type="region of interest" description="Disordered" evidence="1">
    <location>
        <begin position="567"/>
        <end position="620"/>
    </location>
</feature>
<dbReference type="PANTHER" id="PTHR38004">
    <property type="entry name" value="PROLINE-RICH PROTEIN 33"/>
    <property type="match status" value="1"/>
</dbReference>
<protein>
    <submittedName>
        <fullName evidence="2">Proline-rich protein 33</fullName>
    </submittedName>
</protein>
<feature type="region of interest" description="Disordered" evidence="1">
    <location>
        <begin position="470"/>
        <end position="546"/>
    </location>
</feature>
<dbReference type="EMBL" id="JACTAM010000025">
    <property type="protein sequence ID" value="KAI2648206.1"/>
    <property type="molecule type" value="Genomic_DNA"/>
</dbReference>
<organism evidence="2 3">
    <name type="scientific">Labeo rohita</name>
    <name type="common">Indian major carp</name>
    <name type="synonym">Cyprinus rohita</name>
    <dbReference type="NCBI Taxonomy" id="84645"/>
    <lineage>
        <taxon>Eukaryota</taxon>
        <taxon>Metazoa</taxon>
        <taxon>Chordata</taxon>
        <taxon>Craniata</taxon>
        <taxon>Vertebrata</taxon>
        <taxon>Euteleostomi</taxon>
        <taxon>Actinopterygii</taxon>
        <taxon>Neopterygii</taxon>
        <taxon>Teleostei</taxon>
        <taxon>Ostariophysi</taxon>
        <taxon>Cypriniformes</taxon>
        <taxon>Cyprinidae</taxon>
        <taxon>Labeoninae</taxon>
        <taxon>Labeonini</taxon>
        <taxon>Labeo</taxon>
    </lineage>
</organism>
<feature type="compositionally biased region" description="Basic and acidic residues" evidence="1">
    <location>
        <begin position="755"/>
        <end position="772"/>
    </location>
</feature>
<evidence type="ECO:0000313" key="2">
    <source>
        <dbReference type="EMBL" id="KAI2648206.1"/>
    </source>
</evidence>
<feature type="compositionally biased region" description="Basic and acidic residues" evidence="1">
    <location>
        <begin position="779"/>
        <end position="818"/>
    </location>
</feature>
<feature type="compositionally biased region" description="Polar residues" evidence="1">
    <location>
        <begin position="567"/>
        <end position="578"/>
    </location>
</feature>
<feature type="compositionally biased region" description="Basic and acidic residues" evidence="1">
    <location>
        <begin position="902"/>
        <end position="923"/>
    </location>
</feature>
<dbReference type="Pfam" id="PF15485">
    <property type="entry name" value="DUF4643"/>
    <property type="match status" value="1"/>
</dbReference>
<evidence type="ECO:0000256" key="1">
    <source>
        <dbReference type="SAM" id="MobiDB-lite"/>
    </source>
</evidence>
<evidence type="ECO:0000313" key="3">
    <source>
        <dbReference type="Proteomes" id="UP000830375"/>
    </source>
</evidence>
<feature type="region of interest" description="Disordered" evidence="1">
    <location>
        <begin position="875"/>
        <end position="926"/>
    </location>
</feature>
<keyword evidence="3" id="KW-1185">Reference proteome</keyword>